<dbReference type="VEuPathDB" id="TriTrypDB:TvY486_0041360"/>
<feature type="compositionally biased region" description="Polar residues" evidence="1">
    <location>
        <begin position="482"/>
        <end position="492"/>
    </location>
</feature>
<feature type="compositionally biased region" description="Basic and acidic residues" evidence="1">
    <location>
        <begin position="455"/>
        <end position="479"/>
    </location>
</feature>
<evidence type="ECO:0000256" key="1">
    <source>
        <dbReference type="SAM" id="MobiDB-lite"/>
    </source>
</evidence>
<protein>
    <submittedName>
        <fullName evidence="2">Uncharacterized protein</fullName>
    </submittedName>
</protein>
<evidence type="ECO:0000313" key="3">
    <source>
        <dbReference type="Proteomes" id="UP000009027"/>
    </source>
</evidence>
<dbReference type="Proteomes" id="UP000009027">
    <property type="component" value="Unassembled WGS sequence"/>
</dbReference>
<feature type="region of interest" description="Disordered" evidence="1">
    <location>
        <begin position="443"/>
        <end position="501"/>
    </location>
</feature>
<evidence type="ECO:0000313" key="2">
    <source>
        <dbReference type="EMBL" id="CCD21228.1"/>
    </source>
</evidence>
<reference evidence="2 3" key="1">
    <citation type="journal article" date="2012" name="Proc. Natl. Acad. Sci. U.S.A.">
        <title>Antigenic diversity is generated by distinct evolutionary mechanisms in African trypanosome species.</title>
        <authorList>
            <person name="Jackson A.P."/>
            <person name="Berry A."/>
            <person name="Aslett M."/>
            <person name="Allison H.C."/>
            <person name="Burton P."/>
            <person name="Vavrova-Anderson J."/>
            <person name="Brown R."/>
            <person name="Browne H."/>
            <person name="Corton N."/>
            <person name="Hauser H."/>
            <person name="Gamble J."/>
            <person name="Gilderthorp R."/>
            <person name="Marcello L."/>
            <person name="McQuillan J."/>
            <person name="Otto T.D."/>
            <person name="Quail M.A."/>
            <person name="Sanders M.J."/>
            <person name="van Tonder A."/>
            <person name="Ginger M.L."/>
            <person name="Field M.C."/>
            <person name="Barry J.D."/>
            <person name="Hertz-Fowler C."/>
            <person name="Berriman M."/>
        </authorList>
    </citation>
    <scope>NUCLEOTIDE SEQUENCE</scope>
    <source>
        <strain evidence="2 3">Y486</strain>
    </source>
</reference>
<dbReference type="EMBL" id="CAEX01007279">
    <property type="protein sequence ID" value="CCD21228.1"/>
    <property type="molecule type" value="Genomic_DNA"/>
</dbReference>
<proteinExistence type="predicted"/>
<accession>F9WUH9</accession>
<keyword evidence="3" id="KW-1185">Reference proteome</keyword>
<sequence>MVAALPGYVQDARSADALARRRSGVDGLYVDAAGLSADGRKNWRRQSVAAQVRRCDAPTRAARARAAATLVCREGEQGIGTASALLWQICGGQMTNSGRARAAAALALLLLAGTLADANAPAGLAAGEATALCKLRLLLGAAADQAESISTLAATMAQRVSARQATAKEALLGVNTTQAGGKVKRLTDLVDAGNRAKKELLDAVQNAARANREASHAEGELDSFLQTLAALITHGQNNAGKSCLDGTQSVETWTTSGPTTTVGSKGTIKELREHACGKKSLYTQPGEPTAEQVTRDLANISKTIGIAEATGQIAGDPTKTVGQQIESAAACPLLGTAGTAAGKGGLWSIGKEDVMLGLFVKLPKDTGERTAAGATLAVNKAAALRHGGTLATMHANLTQAIDATSTQGKMGQCSNAAKLLCDASATAFDALVAGARAEAAAATQQANEELAASEGPHDTEETGAEDQKTTPQGRRDTKQATKKSAQAGQNHSDQAHKDADSATLGTYTQSAACGIAAALALTSANGNQRTLA</sequence>
<dbReference type="AlphaFoldDB" id="F9WUH9"/>
<organism evidence="2 3">
    <name type="scientific">Trypanosoma vivax (strain Y486)</name>
    <dbReference type="NCBI Taxonomy" id="1055687"/>
    <lineage>
        <taxon>Eukaryota</taxon>
        <taxon>Discoba</taxon>
        <taxon>Euglenozoa</taxon>
        <taxon>Kinetoplastea</taxon>
        <taxon>Metakinetoplastina</taxon>
        <taxon>Trypanosomatida</taxon>
        <taxon>Trypanosomatidae</taxon>
        <taxon>Trypanosoma</taxon>
        <taxon>Duttonella</taxon>
    </lineage>
</organism>
<gene>
    <name evidence="2" type="ORF">TvY486_0041360</name>
</gene>
<feature type="compositionally biased region" description="Low complexity" evidence="1">
    <location>
        <begin position="443"/>
        <end position="452"/>
    </location>
</feature>
<name>F9WUH9_TRYVY</name>